<dbReference type="PANTHER" id="PTHR24320:SF272">
    <property type="entry name" value="NAD(P)-BINDING ROSSMANN-FOLD SUPERFAMILY PROTEIN"/>
    <property type="match status" value="1"/>
</dbReference>
<evidence type="ECO:0000313" key="3">
    <source>
        <dbReference type="EMBL" id="XCG47369.1"/>
    </source>
</evidence>
<dbReference type="InterPro" id="IPR036291">
    <property type="entry name" value="NAD(P)-bd_dom_sf"/>
</dbReference>
<comment type="similarity">
    <text evidence="1">Belongs to the short-chain dehydrogenases/reductases (SDR) family.</text>
</comment>
<protein>
    <submittedName>
        <fullName evidence="3">SDR family NAD(P)-dependent oxidoreductase</fullName>
    </submittedName>
</protein>
<dbReference type="AlphaFoldDB" id="A0AAU8CM65"/>
<dbReference type="GO" id="GO:0016491">
    <property type="term" value="F:oxidoreductase activity"/>
    <property type="evidence" value="ECO:0007669"/>
    <property type="project" value="UniProtKB-KW"/>
</dbReference>
<reference evidence="3" key="1">
    <citation type="submission" date="2024-06" db="EMBL/GenBank/DDBJ databases">
        <title>Mesorhizobium karijinii sp. nov., a symbiont of the iconic Swainsona formosa from arid Australia.</title>
        <authorList>
            <person name="Hill Y.J."/>
            <person name="Watkin E.L.J."/>
            <person name="O'Hara G.W."/>
            <person name="Terpolilli J."/>
            <person name="Tye M.L."/>
            <person name="Kohlmeier M.G."/>
        </authorList>
    </citation>
    <scope>NUCLEOTIDE SEQUENCE</scope>
    <source>
        <strain evidence="3">WSM2240</strain>
    </source>
</reference>
<dbReference type="Pfam" id="PF00106">
    <property type="entry name" value="adh_short"/>
    <property type="match status" value="1"/>
</dbReference>
<name>A0AAU8CM65_9HYPH</name>
<dbReference type="Gene3D" id="3.40.50.720">
    <property type="entry name" value="NAD(P)-binding Rossmann-like Domain"/>
    <property type="match status" value="1"/>
</dbReference>
<sequence length="322" mass="34070">MRQLQNPLHTTFGPAVTAEEVARGVNLTGQVALVTGGSSGLGLETVRVLAACGASICVPAINPVAARAALRGIDGVEVSPVDLIDPVSIKAFATAFLERQSRLDLLVLNAGVMARPLFRDSDGHEGHFSINYLGHFRLTALLWPALLAAGKSRVVILSSRGHQICDIDIDDLDFARRPYDKWMAYAQSKTASALLAVALDMRGRRHGISAFSVHPGMIMTPGIRHLTRSELDAFGAVAPDGSPIIDPARDMKTVEQGAATTVWCATAAVLASVGGVYCENCDVARVESNGGFGVRPYAIDPEGAERLWCASVRLTGLDIASS</sequence>
<proteinExistence type="inferred from homology"/>
<organism evidence="3">
    <name type="scientific">Mesorhizobium sp. WSM2240</name>
    <dbReference type="NCBI Taxonomy" id="3228851"/>
    <lineage>
        <taxon>Bacteria</taxon>
        <taxon>Pseudomonadati</taxon>
        <taxon>Pseudomonadota</taxon>
        <taxon>Alphaproteobacteria</taxon>
        <taxon>Hyphomicrobiales</taxon>
        <taxon>Phyllobacteriaceae</taxon>
        <taxon>Mesorhizobium</taxon>
    </lineage>
</organism>
<keyword evidence="2" id="KW-0560">Oxidoreductase</keyword>
<dbReference type="SUPFAM" id="SSF51735">
    <property type="entry name" value="NAD(P)-binding Rossmann-fold domains"/>
    <property type="match status" value="1"/>
</dbReference>
<dbReference type="InterPro" id="IPR002347">
    <property type="entry name" value="SDR_fam"/>
</dbReference>
<dbReference type="EMBL" id="CP159253">
    <property type="protein sequence ID" value="XCG47369.1"/>
    <property type="molecule type" value="Genomic_DNA"/>
</dbReference>
<accession>A0AAU8CM65</accession>
<evidence type="ECO:0000256" key="1">
    <source>
        <dbReference type="ARBA" id="ARBA00006484"/>
    </source>
</evidence>
<evidence type="ECO:0000256" key="2">
    <source>
        <dbReference type="ARBA" id="ARBA00023002"/>
    </source>
</evidence>
<dbReference type="PANTHER" id="PTHR24320">
    <property type="entry name" value="RETINOL DEHYDROGENASE"/>
    <property type="match status" value="1"/>
</dbReference>
<dbReference type="PRINTS" id="PR00081">
    <property type="entry name" value="GDHRDH"/>
</dbReference>
<dbReference type="RefSeq" id="WP_353645079.1">
    <property type="nucleotide sequence ID" value="NZ_CP159253.1"/>
</dbReference>
<gene>
    <name evidence="3" type="ORF">ABVK50_19085</name>
</gene>